<name>A0AB40B325_DIOCR</name>
<reference evidence="4" key="1">
    <citation type="submission" date="2025-08" db="UniProtKB">
        <authorList>
            <consortium name="RefSeq"/>
        </authorList>
    </citation>
    <scope>IDENTIFICATION</scope>
</reference>
<dbReference type="InterPro" id="IPR026961">
    <property type="entry name" value="PGG_dom"/>
</dbReference>
<feature type="transmembrane region" description="Helical" evidence="1">
    <location>
        <begin position="404"/>
        <end position="430"/>
    </location>
</feature>
<dbReference type="GeneID" id="120258376"/>
<feature type="transmembrane region" description="Helical" evidence="1">
    <location>
        <begin position="450"/>
        <end position="473"/>
    </location>
</feature>
<dbReference type="PANTHER" id="PTHR24177">
    <property type="entry name" value="CASKIN"/>
    <property type="match status" value="1"/>
</dbReference>
<dbReference type="RefSeq" id="XP_039121682.1">
    <property type="nucleotide sequence ID" value="XM_039265748.1"/>
</dbReference>
<feature type="transmembrane region" description="Helical" evidence="1">
    <location>
        <begin position="368"/>
        <end position="392"/>
    </location>
</feature>
<proteinExistence type="predicted"/>
<evidence type="ECO:0000259" key="2">
    <source>
        <dbReference type="Pfam" id="PF13962"/>
    </source>
</evidence>
<keyword evidence="3" id="KW-1185">Reference proteome</keyword>
<dbReference type="SUPFAM" id="SSF48403">
    <property type="entry name" value="Ankyrin repeat"/>
    <property type="match status" value="1"/>
</dbReference>
<organism evidence="3 4">
    <name type="scientific">Dioscorea cayennensis subsp. rotundata</name>
    <name type="common">White Guinea yam</name>
    <name type="synonym">Dioscorea rotundata</name>
    <dbReference type="NCBI Taxonomy" id="55577"/>
    <lineage>
        <taxon>Eukaryota</taxon>
        <taxon>Viridiplantae</taxon>
        <taxon>Streptophyta</taxon>
        <taxon>Embryophyta</taxon>
        <taxon>Tracheophyta</taxon>
        <taxon>Spermatophyta</taxon>
        <taxon>Magnoliopsida</taxon>
        <taxon>Liliopsida</taxon>
        <taxon>Dioscoreales</taxon>
        <taxon>Dioscoreaceae</taxon>
        <taxon>Dioscorea</taxon>
    </lineage>
</organism>
<dbReference type="InterPro" id="IPR002110">
    <property type="entry name" value="Ankyrin_rpt"/>
</dbReference>
<evidence type="ECO:0000256" key="1">
    <source>
        <dbReference type="SAM" id="Phobius"/>
    </source>
</evidence>
<dbReference type="Proteomes" id="UP001515500">
    <property type="component" value="Chromosome 4"/>
</dbReference>
<dbReference type="Gene3D" id="1.25.40.20">
    <property type="entry name" value="Ankyrin repeat-containing domain"/>
    <property type="match status" value="1"/>
</dbReference>
<dbReference type="InterPro" id="IPR036770">
    <property type="entry name" value="Ankyrin_rpt-contain_sf"/>
</dbReference>
<gene>
    <name evidence="4" type="primary">LOC120258376</name>
</gene>
<keyword evidence="1" id="KW-0472">Membrane</keyword>
<evidence type="ECO:0000313" key="4">
    <source>
        <dbReference type="RefSeq" id="XP_039121682.1"/>
    </source>
</evidence>
<feature type="transmembrane region" description="Helical" evidence="1">
    <location>
        <begin position="12"/>
        <end position="36"/>
    </location>
</feature>
<keyword evidence="1" id="KW-1133">Transmembrane helix</keyword>
<protein>
    <submittedName>
        <fullName evidence="4">Uncharacterized protein LOC120258376</fullName>
    </submittedName>
</protein>
<dbReference type="Pfam" id="PF13962">
    <property type="entry name" value="PGG"/>
    <property type="match status" value="1"/>
</dbReference>
<accession>A0AB40B325</accession>
<feature type="domain" description="PGG" evidence="2">
    <location>
        <begin position="315"/>
        <end position="428"/>
    </location>
</feature>
<keyword evidence="1" id="KW-0812">Transmembrane</keyword>
<dbReference type="PANTHER" id="PTHR24177:SF463">
    <property type="entry name" value="OS09G0331600 PROTEIN"/>
    <property type="match status" value="1"/>
</dbReference>
<dbReference type="AlphaFoldDB" id="A0AB40B325"/>
<sequence length="478" mass="53959">MSSKKFMQKYQLTWFLFYVAGLIGNYLGASHMRVFIISVLKKMFKRVEELEILKKNHIQTMKLLEYLAKDGMYWDLFSMGSSKQGTVSDDDDYDDDDDDDDVREKKFLIKELLKVTESVVEKRIREPTRWSESLHKVIKELLELTDSLAKEPIRAATRWTDSPLIVGAKMGLHDFVEQILKVHPQSARLKDSEGRNVLQVAIKHGHVKIVKLIAGMISGPNPTLPSWLLWDIEDDAMKNTILHYAAETTIKREGFALQMQHEIKWFEMVKKLLPKDLVNTRNSKEETAQELFNENHAEMVKSGRNQLMEIGKTCSGLLAAVVFATSFSIPGSKDSDSITGPSNNNVTNSSEGNHFQDESVGFIVFSHVYVIGLSCATCSLLLFLSLLISIYSLESFRRALPTKFILAIVSFLLALAALLVAFICNVYLSIYGGGTPKAKDLLPLILELTGFPFLCVVAWFLGGFGIPFSNVILNKFRR</sequence>
<evidence type="ECO:0000313" key="3">
    <source>
        <dbReference type="Proteomes" id="UP001515500"/>
    </source>
</evidence>
<dbReference type="GO" id="GO:0016020">
    <property type="term" value="C:membrane"/>
    <property type="evidence" value="ECO:0007669"/>
    <property type="project" value="TreeGrafter"/>
</dbReference>
<dbReference type="Pfam" id="PF12796">
    <property type="entry name" value="Ank_2"/>
    <property type="match status" value="1"/>
</dbReference>